<protein>
    <recommendedName>
        <fullName evidence="4">HMG box domain-containing protein</fullName>
    </recommendedName>
</protein>
<feature type="compositionally biased region" description="Low complexity" evidence="3">
    <location>
        <begin position="1"/>
        <end position="29"/>
    </location>
</feature>
<gene>
    <name evidence="5" type="ORF">IWW36_004531</name>
</gene>
<evidence type="ECO:0000313" key="5">
    <source>
        <dbReference type="EMBL" id="KAJ2846046.1"/>
    </source>
</evidence>
<sequence length="583" mass="62813">MAGMAQLHLPQQSAQLSSSATMTSNAAATISQPASATVEATANFEDFDEEDEEEDDNESPEGDAKGPKKARSNGSGNKPKKAKAPYKRFRNSFIFFANERRKQWRLEHPEVPKIQNRGFIQEMSKVWNAMSSEEKAPYIQMADEDKRRYEEDVKKYGPLPVSSSKDTAADNTSSVDGLPGSASKATTSVSAAIMAPASLAEIKLAPAITEAALATVAVTAAVDPSLLSMQANTAVPSIVSAAGLTVSPTTQAMAVEPFEFDAGNFSPKAYQALLRQALGQDFSPQAIEFDSSCFVNAESMVVDEPACINAALPSTSVPLSQGAIPATSDSKTVSLPSTNGPPITTQVGTKRKSGSDGQPMTSLPTSIKRFRNSFIYFVNERRREIQYTPDGTPTNVEVNNREFLKEMSAKWRSMTEEEKAPYLKMADIDKERFTRQMREYELEHPDEFNRNVKHRRRQSNSGISAVNSAEAASKLYEQRMAAQQQLTSNSSEPATLCGLNISLNTGNVSSSCEMADLASSIAHVPSLPSVPEEATTCSQPMEICSDVNMAGTIAPTAIDAALDLVSHSAAMATLPADSSNEDK</sequence>
<keyword evidence="1 2" id="KW-0238">DNA-binding</keyword>
<feature type="compositionally biased region" description="Acidic residues" evidence="3">
    <location>
        <begin position="45"/>
        <end position="61"/>
    </location>
</feature>
<name>A0A9W8I363_9FUNG</name>
<reference evidence="5" key="1">
    <citation type="submission" date="2022-07" db="EMBL/GenBank/DDBJ databases">
        <title>Phylogenomic reconstructions and comparative analyses of Kickxellomycotina fungi.</title>
        <authorList>
            <person name="Reynolds N.K."/>
            <person name="Stajich J.E."/>
            <person name="Barry K."/>
            <person name="Grigoriev I.V."/>
            <person name="Crous P."/>
            <person name="Smith M.E."/>
        </authorList>
    </citation>
    <scope>NUCLEOTIDE SEQUENCE</scope>
    <source>
        <strain evidence="5">NRRL 1566</strain>
    </source>
</reference>
<dbReference type="Proteomes" id="UP001139887">
    <property type="component" value="Unassembled WGS sequence"/>
</dbReference>
<feature type="compositionally biased region" description="Polar residues" evidence="3">
    <location>
        <begin position="161"/>
        <end position="175"/>
    </location>
</feature>
<dbReference type="InterPro" id="IPR009071">
    <property type="entry name" value="HMG_box_dom"/>
</dbReference>
<dbReference type="OrthoDB" id="1919336at2759"/>
<feature type="DNA-binding region" description="HMG box" evidence="2">
    <location>
        <begin position="367"/>
        <end position="441"/>
    </location>
</feature>
<feature type="domain" description="HMG box" evidence="4">
    <location>
        <begin position="367"/>
        <end position="441"/>
    </location>
</feature>
<feature type="region of interest" description="Disordered" evidence="3">
    <location>
        <begin position="1"/>
        <end position="84"/>
    </location>
</feature>
<accession>A0A9W8I363</accession>
<feature type="region of interest" description="Disordered" evidence="3">
    <location>
        <begin position="328"/>
        <end position="364"/>
    </location>
</feature>
<feature type="compositionally biased region" description="Polar residues" evidence="3">
    <location>
        <begin position="30"/>
        <end position="40"/>
    </location>
</feature>
<dbReference type="CDD" id="cd00084">
    <property type="entry name" value="HMG-box_SF"/>
    <property type="match status" value="2"/>
</dbReference>
<dbReference type="Gene3D" id="1.10.30.10">
    <property type="entry name" value="High mobility group box domain"/>
    <property type="match status" value="2"/>
</dbReference>
<comment type="caution">
    <text evidence="5">The sequence shown here is derived from an EMBL/GenBank/DDBJ whole genome shotgun (WGS) entry which is preliminary data.</text>
</comment>
<dbReference type="GO" id="GO:0006357">
    <property type="term" value="P:regulation of transcription by RNA polymerase II"/>
    <property type="evidence" value="ECO:0007669"/>
    <property type="project" value="TreeGrafter"/>
</dbReference>
<dbReference type="PANTHER" id="PTHR48112">
    <property type="entry name" value="HIGH MOBILITY GROUP PROTEIN DSP1"/>
    <property type="match status" value="1"/>
</dbReference>
<dbReference type="PROSITE" id="PS50118">
    <property type="entry name" value="HMG_BOX_2"/>
    <property type="match status" value="2"/>
</dbReference>
<dbReference type="GO" id="GO:0005634">
    <property type="term" value="C:nucleus"/>
    <property type="evidence" value="ECO:0007669"/>
    <property type="project" value="UniProtKB-UniRule"/>
</dbReference>
<feature type="domain" description="HMG box" evidence="4">
    <location>
        <begin position="86"/>
        <end position="157"/>
    </location>
</feature>
<keyword evidence="2" id="KW-0539">Nucleus</keyword>
<proteinExistence type="predicted"/>
<evidence type="ECO:0000313" key="6">
    <source>
        <dbReference type="Proteomes" id="UP001139887"/>
    </source>
</evidence>
<feature type="compositionally biased region" description="Polar residues" evidence="3">
    <location>
        <begin position="355"/>
        <end position="364"/>
    </location>
</feature>
<feature type="region of interest" description="Disordered" evidence="3">
    <location>
        <begin position="155"/>
        <end position="182"/>
    </location>
</feature>
<evidence type="ECO:0000256" key="2">
    <source>
        <dbReference type="PROSITE-ProRule" id="PRU00267"/>
    </source>
</evidence>
<keyword evidence="6" id="KW-1185">Reference proteome</keyword>
<dbReference type="SMART" id="SM00398">
    <property type="entry name" value="HMG"/>
    <property type="match status" value="2"/>
</dbReference>
<dbReference type="Pfam" id="PF09011">
    <property type="entry name" value="HMG_box_2"/>
    <property type="match status" value="2"/>
</dbReference>
<dbReference type="EMBL" id="JANBUW010000637">
    <property type="protein sequence ID" value="KAJ2846046.1"/>
    <property type="molecule type" value="Genomic_DNA"/>
</dbReference>
<evidence type="ECO:0000256" key="3">
    <source>
        <dbReference type="SAM" id="MobiDB-lite"/>
    </source>
</evidence>
<organism evidence="5 6">
    <name type="scientific">Coemansia brasiliensis</name>
    <dbReference type="NCBI Taxonomy" id="2650707"/>
    <lineage>
        <taxon>Eukaryota</taxon>
        <taxon>Fungi</taxon>
        <taxon>Fungi incertae sedis</taxon>
        <taxon>Zoopagomycota</taxon>
        <taxon>Kickxellomycotina</taxon>
        <taxon>Kickxellomycetes</taxon>
        <taxon>Kickxellales</taxon>
        <taxon>Kickxellaceae</taxon>
        <taxon>Coemansia</taxon>
    </lineage>
</organism>
<dbReference type="GO" id="GO:0003677">
    <property type="term" value="F:DNA binding"/>
    <property type="evidence" value="ECO:0007669"/>
    <property type="project" value="UniProtKB-UniRule"/>
</dbReference>
<dbReference type="InterPro" id="IPR050342">
    <property type="entry name" value="HMGB"/>
</dbReference>
<feature type="DNA-binding region" description="HMG box" evidence="2">
    <location>
        <begin position="86"/>
        <end position="157"/>
    </location>
</feature>
<feature type="compositionally biased region" description="Polar residues" evidence="3">
    <location>
        <begin position="328"/>
        <end position="348"/>
    </location>
</feature>
<dbReference type="AlphaFoldDB" id="A0A9W8I363"/>
<dbReference type="PANTHER" id="PTHR48112:SF22">
    <property type="entry name" value="MITOCHONDRIAL TRANSCRIPTION FACTOR A, ISOFORM B"/>
    <property type="match status" value="1"/>
</dbReference>
<dbReference type="SUPFAM" id="SSF47095">
    <property type="entry name" value="HMG-box"/>
    <property type="match status" value="2"/>
</dbReference>
<dbReference type="InterPro" id="IPR036910">
    <property type="entry name" value="HMG_box_dom_sf"/>
</dbReference>
<evidence type="ECO:0000259" key="4">
    <source>
        <dbReference type="PROSITE" id="PS50118"/>
    </source>
</evidence>
<evidence type="ECO:0000256" key="1">
    <source>
        <dbReference type="ARBA" id="ARBA00023125"/>
    </source>
</evidence>